<dbReference type="OrthoDB" id="362021at2759"/>
<reference evidence="12 13" key="1">
    <citation type="submission" date="2019-08" db="EMBL/GenBank/DDBJ databases">
        <title>Whole genome of Aphis craccivora.</title>
        <authorList>
            <person name="Voronova N.V."/>
            <person name="Shulinski R.S."/>
            <person name="Bandarenka Y.V."/>
            <person name="Zhorov D.G."/>
            <person name="Warner D."/>
        </authorList>
    </citation>
    <scope>NUCLEOTIDE SEQUENCE [LARGE SCALE GENOMIC DNA]</scope>
    <source>
        <strain evidence="12">180601</strain>
        <tissue evidence="12">Whole Body</tissue>
    </source>
</reference>
<feature type="region of interest" description="Disordered" evidence="11">
    <location>
        <begin position="105"/>
        <end position="136"/>
    </location>
</feature>
<keyword evidence="10" id="KW-0131">Cell cycle</keyword>
<evidence type="ECO:0000256" key="11">
    <source>
        <dbReference type="SAM" id="MobiDB-lite"/>
    </source>
</evidence>
<evidence type="ECO:0000256" key="8">
    <source>
        <dbReference type="ARBA" id="ARBA00022776"/>
    </source>
</evidence>
<dbReference type="GO" id="GO:0007076">
    <property type="term" value="P:mitotic chromosome condensation"/>
    <property type="evidence" value="ECO:0007669"/>
    <property type="project" value="InterPro"/>
</dbReference>
<comment type="similarity">
    <text evidence="3">Belongs to the CND2 (condensin subunit 2) family.</text>
</comment>
<protein>
    <recommendedName>
        <fullName evidence="4">Condensin complex subunit 2</fullName>
    </recommendedName>
</protein>
<keyword evidence="13" id="KW-1185">Reference proteome</keyword>
<dbReference type="GO" id="GO:0005737">
    <property type="term" value="C:cytoplasm"/>
    <property type="evidence" value="ECO:0007669"/>
    <property type="project" value="UniProtKB-SubCell"/>
</dbReference>
<name>A0A6G0YWC5_APHCR</name>
<keyword evidence="5" id="KW-0158">Chromosome</keyword>
<evidence type="ECO:0000256" key="4">
    <source>
        <dbReference type="ARBA" id="ARBA00016065"/>
    </source>
</evidence>
<evidence type="ECO:0000256" key="5">
    <source>
        <dbReference type="ARBA" id="ARBA00022454"/>
    </source>
</evidence>
<dbReference type="GO" id="GO:0000796">
    <property type="term" value="C:condensin complex"/>
    <property type="evidence" value="ECO:0007669"/>
    <property type="project" value="InterPro"/>
</dbReference>
<dbReference type="AlphaFoldDB" id="A0A6G0YWC5"/>
<proteinExistence type="inferred from homology"/>
<keyword evidence="6" id="KW-0963">Cytoplasm</keyword>
<dbReference type="Proteomes" id="UP000478052">
    <property type="component" value="Unassembled WGS sequence"/>
</dbReference>
<keyword evidence="7" id="KW-0132">Cell division</keyword>
<evidence type="ECO:0000313" key="13">
    <source>
        <dbReference type="Proteomes" id="UP000478052"/>
    </source>
</evidence>
<evidence type="ECO:0000256" key="3">
    <source>
        <dbReference type="ARBA" id="ARBA00009471"/>
    </source>
</evidence>
<evidence type="ECO:0000256" key="6">
    <source>
        <dbReference type="ARBA" id="ARBA00022490"/>
    </source>
</evidence>
<dbReference type="GO" id="GO:0051301">
    <property type="term" value="P:cell division"/>
    <property type="evidence" value="ECO:0007669"/>
    <property type="project" value="UniProtKB-KW"/>
</dbReference>
<organism evidence="12 13">
    <name type="scientific">Aphis craccivora</name>
    <name type="common">Cowpea aphid</name>
    <dbReference type="NCBI Taxonomy" id="307492"/>
    <lineage>
        <taxon>Eukaryota</taxon>
        <taxon>Metazoa</taxon>
        <taxon>Ecdysozoa</taxon>
        <taxon>Arthropoda</taxon>
        <taxon>Hexapoda</taxon>
        <taxon>Insecta</taxon>
        <taxon>Pterygota</taxon>
        <taxon>Neoptera</taxon>
        <taxon>Paraneoptera</taxon>
        <taxon>Hemiptera</taxon>
        <taxon>Sternorrhyncha</taxon>
        <taxon>Aphidomorpha</taxon>
        <taxon>Aphidoidea</taxon>
        <taxon>Aphididae</taxon>
        <taxon>Aphidini</taxon>
        <taxon>Aphis</taxon>
        <taxon>Aphis</taxon>
    </lineage>
</organism>
<evidence type="ECO:0000256" key="1">
    <source>
        <dbReference type="ARBA" id="ARBA00004286"/>
    </source>
</evidence>
<accession>A0A6G0YWC5</accession>
<dbReference type="PANTHER" id="PTHR13108:SF9">
    <property type="entry name" value="CONDENSIN COMPLEX SUBUNIT 2"/>
    <property type="match status" value="1"/>
</dbReference>
<sequence length="589" mass="67726">MLMTSDSSDDEHHENLSTEELCLKIKSFRNLCLGNKINANNAFDINMIGYFYAWLEKKKNSIFEDSNDDVSAFQDISDYLEASAKVYSYRVDNLTETTNKLVEKFKSSNGGKSTAKIDDNNGPKTQKSKRPKMMLTTSDKLRRRPNENENSINPALINHKISNFNCNELFTTDHPFCHLNSLYFNNSLTEEMKICKDEKKEYDDEKLKVDKSFFQMIDKISLGVFCPEFKGFVAEHDKVDDSDDHQLDGIEYRFDPSVYQNNSEDSVCNEPDNNELGDKNTTVLDGLVECIDNVDRDYSYFNPQLLANWNGPKDWKAQAMMKALKSCTAAERNDIISNSDDNILECAPPKTTKKRYRSKNDKVEIKWLDMSEIDKILKPKLQGKEKILPRTLQKWDPFDNISVIQSTIVNVGYKFDNLQPTDIKPDWWQYSEYEEENNHSEGPNTDQNIDDSGESIAGTSYAMEIDNEQLRSDELATLDLSRAFNIDDDVLGDIKTESRMDIGELKKEISDIIDEECVETNDSSGWSSKLSFLNLLLKLRIYERDGLSIPIVFVGLLHLANERGLMLTNEHSEEIDDEETYITRPIKKK</sequence>
<dbReference type="EMBL" id="VUJU01002197">
    <property type="protein sequence ID" value="KAF0762196.1"/>
    <property type="molecule type" value="Genomic_DNA"/>
</dbReference>
<evidence type="ECO:0000256" key="9">
    <source>
        <dbReference type="ARBA" id="ARBA00023067"/>
    </source>
</evidence>
<evidence type="ECO:0000256" key="10">
    <source>
        <dbReference type="ARBA" id="ARBA00023306"/>
    </source>
</evidence>
<evidence type="ECO:0000256" key="2">
    <source>
        <dbReference type="ARBA" id="ARBA00004496"/>
    </source>
</evidence>
<dbReference type="Pfam" id="PF05786">
    <property type="entry name" value="Cnd2"/>
    <property type="match status" value="1"/>
</dbReference>
<gene>
    <name evidence="12" type="ORF">FWK35_00008320</name>
</gene>
<comment type="subcellular location">
    <subcellularLocation>
        <location evidence="1">Chromosome</location>
    </subcellularLocation>
    <subcellularLocation>
        <location evidence="2">Cytoplasm</location>
    </subcellularLocation>
</comment>
<dbReference type="GO" id="GO:0003682">
    <property type="term" value="F:chromatin binding"/>
    <property type="evidence" value="ECO:0007669"/>
    <property type="project" value="TreeGrafter"/>
</dbReference>
<keyword evidence="8" id="KW-0498">Mitosis</keyword>
<comment type="caution">
    <text evidence="12">The sequence shown here is derived from an EMBL/GenBank/DDBJ whole genome shotgun (WGS) entry which is preliminary data.</text>
</comment>
<dbReference type="InterPro" id="IPR022816">
    <property type="entry name" value="Condensin_barren_su2"/>
</dbReference>
<evidence type="ECO:0000256" key="7">
    <source>
        <dbReference type="ARBA" id="ARBA00022618"/>
    </source>
</evidence>
<evidence type="ECO:0000313" key="12">
    <source>
        <dbReference type="EMBL" id="KAF0762196.1"/>
    </source>
</evidence>
<keyword evidence="9" id="KW-0226">DNA condensation</keyword>
<feature type="region of interest" description="Disordered" evidence="11">
    <location>
        <begin position="433"/>
        <end position="453"/>
    </location>
</feature>
<dbReference type="PANTHER" id="PTHR13108">
    <property type="entry name" value="CONDENSIN COMPLEX SUBUNIT 2"/>
    <property type="match status" value="1"/>
</dbReference>